<dbReference type="Pfam" id="PF09133">
    <property type="entry name" value="SANTA"/>
    <property type="match status" value="1"/>
</dbReference>
<feature type="region of interest" description="Disordered" evidence="1">
    <location>
        <begin position="107"/>
        <end position="127"/>
    </location>
</feature>
<feature type="region of interest" description="Disordered" evidence="1">
    <location>
        <begin position="842"/>
        <end position="891"/>
    </location>
</feature>
<feature type="compositionally biased region" description="Acidic residues" evidence="1">
    <location>
        <begin position="1120"/>
        <end position="1136"/>
    </location>
</feature>
<dbReference type="InterPro" id="IPR015216">
    <property type="entry name" value="SANTA"/>
</dbReference>
<feature type="compositionally biased region" description="Polar residues" evidence="1">
    <location>
        <begin position="1089"/>
        <end position="1100"/>
    </location>
</feature>
<organism evidence="3 4">
    <name type="scientific">Exaiptasia diaphana</name>
    <name type="common">Tropical sea anemone</name>
    <name type="synonym">Aiptasia pulchella</name>
    <dbReference type="NCBI Taxonomy" id="2652724"/>
    <lineage>
        <taxon>Eukaryota</taxon>
        <taxon>Metazoa</taxon>
        <taxon>Cnidaria</taxon>
        <taxon>Anthozoa</taxon>
        <taxon>Hexacorallia</taxon>
        <taxon>Actiniaria</taxon>
        <taxon>Aiptasiidae</taxon>
        <taxon>Exaiptasia</taxon>
    </lineage>
</organism>
<feature type="compositionally biased region" description="Basic residues" evidence="1">
    <location>
        <begin position="771"/>
        <end position="784"/>
    </location>
</feature>
<evidence type="ECO:0000313" key="3">
    <source>
        <dbReference type="EnsemblMetazoa" id="XP_020905663.1"/>
    </source>
</evidence>
<dbReference type="SUPFAM" id="SSF46689">
    <property type="entry name" value="Homeodomain-like"/>
    <property type="match status" value="1"/>
</dbReference>
<name>A0A913XKJ0_EXADI</name>
<feature type="region of interest" description="Disordered" evidence="1">
    <location>
        <begin position="930"/>
        <end position="962"/>
    </location>
</feature>
<dbReference type="PANTHER" id="PTHR16124">
    <property type="entry name" value="MIS18-BINDING PROTEIN 1"/>
    <property type="match status" value="1"/>
</dbReference>
<feature type="compositionally biased region" description="Acidic residues" evidence="1">
    <location>
        <begin position="844"/>
        <end position="855"/>
    </location>
</feature>
<feature type="domain" description="Myb-like" evidence="2">
    <location>
        <begin position="889"/>
        <end position="943"/>
    </location>
</feature>
<feature type="compositionally biased region" description="Basic residues" evidence="1">
    <location>
        <begin position="366"/>
        <end position="382"/>
    </location>
</feature>
<feature type="region of interest" description="Disordered" evidence="1">
    <location>
        <begin position="1014"/>
        <end position="1061"/>
    </location>
</feature>
<feature type="compositionally biased region" description="Basic and acidic residues" evidence="1">
    <location>
        <begin position="672"/>
        <end position="684"/>
    </location>
</feature>
<evidence type="ECO:0000313" key="4">
    <source>
        <dbReference type="Proteomes" id="UP000887567"/>
    </source>
</evidence>
<protein>
    <recommendedName>
        <fullName evidence="2">Myb-like domain-containing protein</fullName>
    </recommendedName>
</protein>
<feature type="compositionally biased region" description="Basic and acidic residues" evidence="1">
    <location>
        <begin position="181"/>
        <end position="191"/>
    </location>
</feature>
<feature type="compositionally biased region" description="Polar residues" evidence="1">
    <location>
        <begin position="532"/>
        <end position="545"/>
    </location>
</feature>
<feature type="region of interest" description="Disordered" evidence="1">
    <location>
        <begin position="1082"/>
        <end position="1136"/>
    </location>
</feature>
<feature type="compositionally biased region" description="Polar residues" evidence="1">
    <location>
        <begin position="1026"/>
        <end position="1042"/>
    </location>
</feature>
<dbReference type="CDD" id="cd00167">
    <property type="entry name" value="SANT"/>
    <property type="match status" value="1"/>
</dbReference>
<dbReference type="PROSITE" id="PS50090">
    <property type="entry name" value="MYB_LIKE"/>
    <property type="match status" value="1"/>
</dbReference>
<feature type="region of interest" description="Disordered" evidence="1">
    <location>
        <begin position="173"/>
        <end position="232"/>
    </location>
</feature>
<feature type="compositionally biased region" description="Polar residues" evidence="1">
    <location>
        <begin position="203"/>
        <end position="213"/>
    </location>
</feature>
<dbReference type="PANTHER" id="PTHR16124:SF3">
    <property type="entry name" value="MIS18-BINDING PROTEIN 1"/>
    <property type="match status" value="1"/>
</dbReference>
<dbReference type="GeneID" id="110243857"/>
<feature type="region of interest" description="Disordered" evidence="1">
    <location>
        <begin position="360"/>
        <end position="391"/>
    </location>
</feature>
<dbReference type="OrthoDB" id="118550at2759"/>
<feature type="region of interest" description="Disordered" evidence="1">
    <location>
        <begin position="475"/>
        <end position="518"/>
    </location>
</feature>
<feature type="compositionally biased region" description="Basic and acidic residues" evidence="1">
    <location>
        <begin position="110"/>
        <end position="119"/>
    </location>
</feature>
<reference evidence="3" key="1">
    <citation type="submission" date="2022-11" db="UniProtKB">
        <authorList>
            <consortium name="EnsemblMetazoa"/>
        </authorList>
    </citation>
    <scope>IDENTIFICATION</scope>
</reference>
<dbReference type="RefSeq" id="XP_020905663.1">
    <property type="nucleotide sequence ID" value="XM_021050004.2"/>
</dbReference>
<dbReference type="AlphaFoldDB" id="A0A913XKJ0"/>
<dbReference type="Proteomes" id="UP000887567">
    <property type="component" value="Unplaced"/>
</dbReference>
<dbReference type="SMART" id="SM00717">
    <property type="entry name" value="SANT"/>
    <property type="match status" value="1"/>
</dbReference>
<feature type="compositionally biased region" description="Basic and acidic residues" evidence="1">
    <location>
        <begin position="941"/>
        <end position="953"/>
    </location>
</feature>
<feature type="compositionally biased region" description="Basic and acidic residues" evidence="1">
    <location>
        <begin position="702"/>
        <end position="714"/>
    </location>
</feature>
<dbReference type="InterPro" id="IPR039110">
    <property type="entry name" value="KNL2-like"/>
</dbReference>
<sequence length="1136" mass="128936">MDLIESGQIFNFKPPNALQTKLDLSTGKSISRFEELFLSSPRAKELSSTADISSYLPSNMSFKNMSGNSTIHDNSSSSLFSPIVVSPDTRFDALKSQVTEVISSLRTPRSVKDRNDRGSRISPPAEAVYNPDHEQFYQDSVCLPQDVNNGELLDDDINDVEDNQAILAPGGLLTDETTCDEGNKQDSKLNDPGDVLTDETTCDEGNNQESQLNDPGDVLTDETTCDEGNNQESKLIETLTETPDTTTSKKPHSLSDWCIKAVRYKSNSPGIIVEGQRPEDEKGSKWHSTTIVKRVNSCLLETKKKSQYHLVGQIQEEVTLQQGFSKAFVKSFKNGFPSNWEKLVQEHFNSVMSPEKKDFAAVKSNQTKKSRAKPAKSYKRNKKDTPSHKNDMTPVEVELKRTSSGRLVKPPLAWWRGQRIMTDGQHNLTGIDPGGEEHTALSVGLYDFDLKLPKDKQIMLQSKVMTPKVAKFNITPNSKKLENKHKNISNKSTKKSIAKNHVVSKEKSSSLTETDDSIMEDNASIASQMNQVMENESKKTQNSKTSAKKPMNVMQVRSGGKNKENEETVDTVRRNISFSDDSDTNTEHRTKPREILNYSKQVELEDSDKQSTELSSQDEEDRRPKNHRQAARKSKDEPIKVSSPEEDSHRVRRTRNQRQATRKNPEQTSKLSSHEEDLDSDRRTRNQRKATRKNPEQTSKLSSHEEDLDSDRRTRNQRQLTRKNQDETNELSSQEEDSHIGRRTRNQRQLTRKNQDEAYELIYEENEQQTKNKKKQLTKKKANHHASDESSQEENDDRHCSLRSKGRTKTIETKNQAFTRPWKTDDNNHQAHNLRLTQQASDMAVEESSDEEEAEAIAAMVSKVRQRRANNDSQEKPANTKKPVPGKSQKILDANEWKEEEILRLTTALHSIPLTSPRFWQKVSETVETRTAQECQSKYEGQLEKKPRKDNTKSKQQKPKQKVVAITGGVGTVKRKRELRDLIQQNNSGYYDDIFDSTPYKKSKTNFKITVDPCSSDNDDDDSDFIENQTNFKTPSTRTPSSRFRPLGPGTSETPTEELISPSLLQPVDRAGMDHYIQRMKQGKRGLYAQTTKVTKTSTPRKAVSIPIPKVNGSVFEVIESPDPDSDEESDDYFSE</sequence>
<evidence type="ECO:0000256" key="1">
    <source>
        <dbReference type="SAM" id="MobiDB-lite"/>
    </source>
</evidence>
<feature type="region of interest" description="Disordered" evidence="1">
    <location>
        <begin position="532"/>
        <end position="816"/>
    </location>
</feature>
<dbReference type="EnsemblMetazoa" id="XM_021050004.2">
    <property type="protein sequence ID" value="XP_020905663.1"/>
    <property type="gene ID" value="LOC110243857"/>
</dbReference>
<feature type="compositionally biased region" description="Acidic residues" evidence="1">
    <location>
        <begin position="757"/>
        <end position="767"/>
    </location>
</feature>
<proteinExistence type="predicted"/>
<keyword evidence="4" id="KW-1185">Reference proteome</keyword>
<feature type="compositionally biased region" description="Basic and acidic residues" evidence="1">
    <location>
        <begin position="585"/>
        <end position="594"/>
    </location>
</feature>
<accession>A0A913XKJ0</accession>
<dbReference type="InterPro" id="IPR001005">
    <property type="entry name" value="SANT/Myb"/>
</dbReference>
<dbReference type="InterPro" id="IPR009057">
    <property type="entry name" value="Homeodomain-like_sf"/>
</dbReference>
<feature type="compositionally biased region" description="Basic residues" evidence="1">
    <location>
        <begin position="486"/>
        <end position="498"/>
    </location>
</feature>
<dbReference type="KEGG" id="epa:110243857"/>
<evidence type="ECO:0000259" key="2">
    <source>
        <dbReference type="PROSITE" id="PS50090"/>
    </source>
</evidence>
<feature type="compositionally biased region" description="Basic and acidic residues" evidence="1">
    <location>
        <begin position="561"/>
        <end position="573"/>
    </location>
</feature>
<dbReference type="Gene3D" id="1.10.10.60">
    <property type="entry name" value="Homeodomain-like"/>
    <property type="match status" value="1"/>
</dbReference>
<dbReference type="GO" id="GO:0000775">
    <property type="term" value="C:chromosome, centromeric region"/>
    <property type="evidence" value="ECO:0007669"/>
    <property type="project" value="TreeGrafter"/>
</dbReference>
<dbReference type="OMA" id="TDETTCD"/>